<reference evidence="19 20" key="1">
    <citation type="submission" date="2017-02" db="EMBL/GenBank/DDBJ databases">
        <authorList>
            <person name="Peterson S.W."/>
        </authorList>
    </citation>
    <scope>NUCLEOTIDE SEQUENCE [LARGE SCALE GENOMIC DNA]</scope>
    <source>
        <strain evidence="19 20">ATCC 35992</strain>
    </source>
</reference>
<feature type="domain" description="Peptidase M20 dimerisation" evidence="18">
    <location>
        <begin position="205"/>
        <end position="289"/>
    </location>
</feature>
<name>A0A1T4V688_9FIRM</name>
<dbReference type="InterPro" id="IPR001160">
    <property type="entry name" value="Peptidase_M20C"/>
</dbReference>
<dbReference type="PANTHER" id="PTHR43501:SF1">
    <property type="entry name" value="CYTOSOL NON-SPECIFIC DIPEPTIDASE"/>
    <property type="match status" value="1"/>
</dbReference>
<dbReference type="InterPro" id="IPR011650">
    <property type="entry name" value="Peptidase_M20_dimer"/>
</dbReference>
<evidence type="ECO:0000259" key="18">
    <source>
        <dbReference type="Pfam" id="PF07687"/>
    </source>
</evidence>
<organism evidence="19 20">
    <name type="scientific">Eubacterium uniforme</name>
    <dbReference type="NCBI Taxonomy" id="39495"/>
    <lineage>
        <taxon>Bacteria</taxon>
        <taxon>Bacillati</taxon>
        <taxon>Bacillota</taxon>
        <taxon>Clostridia</taxon>
        <taxon>Eubacteriales</taxon>
        <taxon>Eubacteriaceae</taxon>
        <taxon>Eubacterium</taxon>
    </lineage>
</organism>
<dbReference type="PANTHER" id="PTHR43501">
    <property type="entry name" value="CYTOSOL NON-SPECIFIC DIPEPTIDASE"/>
    <property type="match status" value="1"/>
</dbReference>
<keyword evidence="3" id="KW-0645">Protease</keyword>
<evidence type="ECO:0000256" key="17">
    <source>
        <dbReference type="ARBA" id="ARBA00078074"/>
    </source>
</evidence>
<evidence type="ECO:0000256" key="13">
    <source>
        <dbReference type="ARBA" id="ARBA00071271"/>
    </source>
</evidence>
<protein>
    <recommendedName>
        <fullName evidence="13">Cytosol non-specific dipeptidase</fullName>
        <ecNumber evidence="10">3.4.13.18</ecNumber>
    </recommendedName>
    <alternativeName>
        <fullName evidence="16">Aminoacyl-histidine dipeptidase</fullName>
    </alternativeName>
    <alternativeName>
        <fullName evidence="15">Beta-alanyl-histidine dipeptidase</fullName>
    </alternativeName>
    <alternativeName>
        <fullName evidence="14">Carnosinase</fullName>
    </alternativeName>
    <alternativeName>
        <fullName evidence="11">Peptidase D</fullName>
    </alternativeName>
    <alternativeName>
        <fullName evidence="17">Xaa-His dipeptidase</fullName>
    </alternativeName>
</protein>
<dbReference type="CDD" id="cd03890">
    <property type="entry name" value="M20_pepD"/>
    <property type="match status" value="1"/>
</dbReference>
<keyword evidence="8" id="KW-0170">Cobalt</keyword>
<proteinExistence type="inferred from homology"/>
<evidence type="ECO:0000256" key="5">
    <source>
        <dbReference type="ARBA" id="ARBA00022801"/>
    </source>
</evidence>
<evidence type="ECO:0000256" key="8">
    <source>
        <dbReference type="ARBA" id="ARBA00023285"/>
    </source>
</evidence>
<dbReference type="Pfam" id="PF07687">
    <property type="entry name" value="M20_dimer"/>
    <property type="match status" value="1"/>
</dbReference>
<evidence type="ECO:0000256" key="10">
    <source>
        <dbReference type="ARBA" id="ARBA00038976"/>
    </source>
</evidence>
<keyword evidence="7" id="KW-0482">Metalloprotease</keyword>
<keyword evidence="5" id="KW-0378">Hydrolase</keyword>
<evidence type="ECO:0000313" key="19">
    <source>
        <dbReference type="EMBL" id="SKA60463.1"/>
    </source>
</evidence>
<comment type="cofactor">
    <cofactor evidence="2">
        <name>Zn(2+)</name>
        <dbReference type="ChEBI" id="CHEBI:29105"/>
    </cofactor>
</comment>
<evidence type="ECO:0000256" key="9">
    <source>
        <dbReference type="ARBA" id="ARBA00036421"/>
    </source>
</evidence>
<evidence type="ECO:0000256" key="7">
    <source>
        <dbReference type="ARBA" id="ARBA00023049"/>
    </source>
</evidence>
<dbReference type="NCBIfam" id="TIGR01893">
    <property type="entry name" value="aa-his-dipept"/>
    <property type="match status" value="1"/>
</dbReference>
<evidence type="ECO:0000256" key="14">
    <source>
        <dbReference type="ARBA" id="ARBA00075285"/>
    </source>
</evidence>
<dbReference type="PIRSF" id="PIRSF016599">
    <property type="entry name" value="Xaa-His_dipept"/>
    <property type="match status" value="1"/>
</dbReference>
<sequence>MKDLYKNFDEQRVFYYFEKISDIPRGSGNTKGMTDFLVEFAKENGLEYSVDELGNVIISKKATSGRESDEGVILQGHVDMVCEKDADSNHDFTKDGLDLQIDGDWLYANKTTLGGDDGIAVAYMLAILEGDYDAPNLECIFTVDEEIGLLGAKGLDVSNLKGKYLINLDSEEDGKIWVGCAGGMTISNDMDVDMVSVEGIEATITLSGLCGGHSGAEIDKGRMNATITLARVLNDLSYEFDVKIASLKGGNKDNVIPLLANATIICNIDDIDDITKFLEDYEKLLRNEACEEDSNLKLKFEVEMSVVRDVINPKDLQKVLFLLNLLPNGVAAMSNDIKGLVETSSNLGIFSLEGGNLHMEASVRSSIYSKKIMIANKIIMLCEMMNGKIDVSGDYPAWAYKKDSKLRKTMIEVYEDIFKVKPEAVVIHAGLECGYFADMRPDFDIVSIGPNMRDIHTSKERLSISSTEKTFKYLTEVLKKIK</sequence>
<evidence type="ECO:0000256" key="12">
    <source>
        <dbReference type="ARBA" id="ARBA00061423"/>
    </source>
</evidence>
<dbReference type="Pfam" id="PF01546">
    <property type="entry name" value="Peptidase_M20"/>
    <property type="match status" value="1"/>
</dbReference>
<dbReference type="AlphaFoldDB" id="A0A1T4V688"/>
<dbReference type="InterPro" id="IPR002933">
    <property type="entry name" value="Peptidase_M20"/>
</dbReference>
<dbReference type="RefSeq" id="WP_078765168.1">
    <property type="nucleotide sequence ID" value="NZ_FUXZ01000002.1"/>
</dbReference>
<evidence type="ECO:0000256" key="2">
    <source>
        <dbReference type="ARBA" id="ARBA00001947"/>
    </source>
</evidence>
<evidence type="ECO:0000256" key="3">
    <source>
        <dbReference type="ARBA" id="ARBA00022670"/>
    </source>
</evidence>
<evidence type="ECO:0000256" key="1">
    <source>
        <dbReference type="ARBA" id="ARBA00001941"/>
    </source>
</evidence>
<evidence type="ECO:0000256" key="6">
    <source>
        <dbReference type="ARBA" id="ARBA00022833"/>
    </source>
</evidence>
<evidence type="ECO:0000256" key="11">
    <source>
        <dbReference type="ARBA" id="ARBA00044252"/>
    </source>
</evidence>
<dbReference type="GO" id="GO:0006508">
    <property type="term" value="P:proteolysis"/>
    <property type="evidence" value="ECO:0007669"/>
    <property type="project" value="UniProtKB-KW"/>
</dbReference>
<dbReference type="STRING" id="39495.SAMN02745111_00287"/>
<accession>A0A1T4V688</accession>
<dbReference type="EMBL" id="FUXZ01000002">
    <property type="protein sequence ID" value="SKA60463.1"/>
    <property type="molecule type" value="Genomic_DNA"/>
</dbReference>
<evidence type="ECO:0000256" key="16">
    <source>
        <dbReference type="ARBA" id="ARBA00077688"/>
    </source>
</evidence>
<dbReference type="PRINTS" id="PR00934">
    <property type="entry name" value="XHISDIPTASE"/>
</dbReference>
<dbReference type="FunFam" id="3.40.630.10:FF:000018">
    <property type="entry name" value="Aminoacyl-histidine dipeptidase PepD"/>
    <property type="match status" value="1"/>
</dbReference>
<evidence type="ECO:0000256" key="15">
    <source>
        <dbReference type="ARBA" id="ARBA00076004"/>
    </source>
</evidence>
<keyword evidence="4" id="KW-0479">Metal-binding</keyword>
<dbReference type="GO" id="GO:0046872">
    <property type="term" value="F:metal ion binding"/>
    <property type="evidence" value="ECO:0007669"/>
    <property type="project" value="UniProtKB-KW"/>
</dbReference>
<keyword evidence="20" id="KW-1185">Reference proteome</keyword>
<dbReference type="GO" id="GO:0005829">
    <property type="term" value="C:cytosol"/>
    <property type="evidence" value="ECO:0007669"/>
    <property type="project" value="TreeGrafter"/>
</dbReference>
<dbReference type="FunFam" id="3.40.630.10:FF:000015">
    <property type="entry name" value="Aminoacyl-histidine dipeptidase PepD"/>
    <property type="match status" value="1"/>
</dbReference>
<dbReference type="SUPFAM" id="SSF53187">
    <property type="entry name" value="Zn-dependent exopeptidases"/>
    <property type="match status" value="1"/>
</dbReference>
<comment type="catalytic activity">
    <reaction evidence="9">
        <text>Hydrolysis of dipeptides, preferentially hydrophobic dipeptides including prolyl amino acids.</text>
        <dbReference type="EC" id="3.4.13.18"/>
    </reaction>
</comment>
<dbReference type="GO" id="GO:0070573">
    <property type="term" value="F:metallodipeptidase activity"/>
    <property type="evidence" value="ECO:0007669"/>
    <property type="project" value="TreeGrafter"/>
</dbReference>
<gene>
    <name evidence="19" type="ORF">SAMN02745111_00287</name>
</gene>
<evidence type="ECO:0000313" key="20">
    <source>
        <dbReference type="Proteomes" id="UP000190814"/>
    </source>
</evidence>
<dbReference type="EC" id="3.4.13.18" evidence="10"/>
<dbReference type="Proteomes" id="UP000190814">
    <property type="component" value="Unassembled WGS sequence"/>
</dbReference>
<comment type="similarity">
    <text evidence="12">Belongs to the peptidase M20C family.</text>
</comment>
<keyword evidence="6" id="KW-0862">Zinc</keyword>
<dbReference type="Gene3D" id="3.40.630.10">
    <property type="entry name" value="Zn peptidases"/>
    <property type="match status" value="2"/>
</dbReference>
<comment type="cofactor">
    <cofactor evidence="1">
        <name>Co(2+)</name>
        <dbReference type="ChEBI" id="CHEBI:48828"/>
    </cofactor>
</comment>
<evidence type="ECO:0000256" key="4">
    <source>
        <dbReference type="ARBA" id="ARBA00022723"/>
    </source>
</evidence>
<dbReference type="OrthoDB" id="9773892at2"/>